<protein>
    <submittedName>
        <fullName evidence="1">Uncharacterized protein</fullName>
    </submittedName>
</protein>
<dbReference type="Proteomes" id="UP000516151">
    <property type="component" value="Segment"/>
</dbReference>
<name>A0A7G9UYR2_9CAUD</name>
<evidence type="ECO:0000313" key="2">
    <source>
        <dbReference type="Proteomes" id="UP000516151"/>
    </source>
</evidence>
<dbReference type="KEGG" id="vg:77927359"/>
<accession>A0A7G9UYR2</accession>
<evidence type="ECO:0000313" key="1">
    <source>
        <dbReference type="EMBL" id="QNN99167.1"/>
    </source>
</evidence>
<dbReference type="EMBL" id="MT684598">
    <property type="protein sequence ID" value="QNN99167.1"/>
    <property type="molecule type" value="Genomic_DNA"/>
</dbReference>
<sequence length="64" mass="7643">MSTSGYFLRGINEDNILVFRSEDPEELLRIIRRLCASRDKQIRALAQQLEIDWNSRNYNKENNK</sequence>
<organism evidence="1 2">
    <name type="scientific">Streptomyces phage Faust</name>
    <dbReference type="NCBI Taxonomy" id="2767565"/>
    <lineage>
        <taxon>Viruses</taxon>
        <taxon>Duplodnaviria</taxon>
        <taxon>Heunggongvirae</taxon>
        <taxon>Uroviricota</taxon>
        <taxon>Caudoviricetes</taxon>
        <taxon>Stanwilliamsviridae</taxon>
        <taxon>Loccivirinae</taxon>
        <taxon>Faustvirus</taxon>
        <taxon>Faustvirus faust</taxon>
    </lineage>
</organism>
<dbReference type="GeneID" id="77927359"/>
<keyword evidence="2" id="KW-1185">Reference proteome</keyword>
<gene>
    <name evidence="1" type="primary">64</name>
    <name evidence="1" type="ORF">SEA_FAUST_64</name>
</gene>
<reference evidence="1 2" key="1">
    <citation type="submission" date="2020-06" db="EMBL/GenBank/DDBJ databases">
        <authorList>
            <person name="Arora M.N."/>
            <person name="Dalling M.T."/>
            <person name="Dawson S.P.M."/>
            <person name="Elia S.N."/>
            <person name="Burke B."/>
            <person name="Shaffer C.D."/>
            <person name="Weston-Hafer K.A."/>
            <person name="Garlena R.A."/>
            <person name="Russell D.A."/>
            <person name="Pope W.H."/>
            <person name="Jacobs-Sera D."/>
            <person name="Hatfull G.F."/>
        </authorList>
    </citation>
    <scope>NUCLEOTIDE SEQUENCE [LARGE SCALE GENOMIC DNA]</scope>
</reference>
<proteinExistence type="predicted"/>
<dbReference type="RefSeq" id="YP_010651674.1">
    <property type="nucleotide sequence ID" value="NC_070783.1"/>
</dbReference>